<comment type="caution">
    <text evidence="1">The sequence shown here is derived from an EMBL/GenBank/DDBJ whole genome shotgun (WGS) entry which is preliminary data.</text>
</comment>
<evidence type="ECO:0000313" key="2">
    <source>
        <dbReference type="Proteomes" id="UP000270866"/>
    </source>
</evidence>
<dbReference type="AlphaFoldDB" id="A0A3L6P3E9"/>
<dbReference type="Proteomes" id="UP000270866">
    <property type="component" value="Chromosome 1"/>
</dbReference>
<organism evidence="1 2">
    <name type="scientific">Fusarium oxysporum f. sp. cepae</name>
    <dbReference type="NCBI Taxonomy" id="396571"/>
    <lineage>
        <taxon>Eukaryota</taxon>
        <taxon>Fungi</taxon>
        <taxon>Dikarya</taxon>
        <taxon>Ascomycota</taxon>
        <taxon>Pezizomycotina</taxon>
        <taxon>Sordariomycetes</taxon>
        <taxon>Hypocreomycetidae</taxon>
        <taxon>Hypocreales</taxon>
        <taxon>Nectriaceae</taxon>
        <taxon>Fusarium</taxon>
        <taxon>Fusarium oxysporum species complex</taxon>
    </lineage>
</organism>
<protein>
    <submittedName>
        <fullName evidence="1">Uncharacterized protein</fullName>
    </submittedName>
</protein>
<sequence length="44" mass="4411">MTGAAAAVTVTVTVTVTTCTARPSLVLPEPKRAGMDRPSLGVLA</sequence>
<proteinExistence type="predicted"/>
<reference evidence="1 2" key="1">
    <citation type="journal article" date="2018" name="Sci. Rep.">
        <title>Characterisation of pathogen-specific regions and novel effector candidates in Fusarium oxysporum f. sp. cepae.</title>
        <authorList>
            <person name="Armitage A.D."/>
            <person name="Taylor A."/>
            <person name="Sobczyk M.K."/>
            <person name="Baxter L."/>
            <person name="Greenfield B.P."/>
            <person name="Bates H.J."/>
            <person name="Wilson F."/>
            <person name="Jackson A.C."/>
            <person name="Ott S."/>
            <person name="Harrison R.J."/>
            <person name="Clarkson J.P."/>
        </authorList>
    </citation>
    <scope>NUCLEOTIDE SEQUENCE [LARGE SCALE GENOMIC DNA]</scope>
    <source>
        <strain evidence="1 2">FoC_Fus2</strain>
    </source>
</reference>
<name>A0A3L6P3E9_FUSOX</name>
<accession>A0A3L6P3E9</accession>
<gene>
    <name evidence="1" type="ORF">BFJ65_g9</name>
</gene>
<dbReference type="EMBL" id="MRCU01000001">
    <property type="protein sequence ID" value="RKK28053.1"/>
    <property type="molecule type" value="Genomic_DNA"/>
</dbReference>
<evidence type="ECO:0000313" key="1">
    <source>
        <dbReference type="EMBL" id="RKK28053.1"/>
    </source>
</evidence>